<dbReference type="Pfam" id="PF00394">
    <property type="entry name" value="Cu-oxidase"/>
    <property type="match status" value="1"/>
</dbReference>
<keyword evidence="11" id="KW-0325">Glycoprotein</keyword>
<feature type="domain" description="Plastocyanin-like" evidence="15">
    <location>
        <begin position="32"/>
        <end position="146"/>
    </location>
</feature>
<dbReference type="InterPro" id="IPR017762">
    <property type="entry name" value="Multicopper_oxidase_fun"/>
</dbReference>
<evidence type="ECO:0000256" key="11">
    <source>
        <dbReference type="ARBA" id="ARBA00023180"/>
    </source>
</evidence>
<dbReference type="InterPro" id="IPR035666">
    <property type="entry name" value="MCO_CuRO_3"/>
</dbReference>
<evidence type="ECO:0000259" key="15">
    <source>
        <dbReference type="Pfam" id="PF07732"/>
    </source>
</evidence>
<dbReference type="InterPro" id="IPR033138">
    <property type="entry name" value="Cu_oxidase_CS"/>
</dbReference>
<dbReference type="Pfam" id="PF07731">
    <property type="entry name" value="Cu-oxidase_2"/>
    <property type="match status" value="1"/>
</dbReference>
<dbReference type="AlphaFoldDB" id="A0A4Q1BJ13"/>
<evidence type="ECO:0000256" key="9">
    <source>
        <dbReference type="ARBA" id="ARBA00023008"/>
    </source>
</evidence>
<sequence>MFLNCQILIGLLGFTAGFLRVNAWQPDYILRVSETTLYSDCQPRQSVVINGTSPGPLLTFQEGQHYWVRVYNDLPDQNTTVHFHGFSQYASPFNDGTPQASGWPIPPGDFYDYEFQLEYGFYGTYWYHSHVQNQVGTAQGPVIVEQVNKTDCPVEYDEEIVMMISDYYHATDDVIIAGLLNTTVFGWLGEPQSLLVNGNAQGVCNASVLLPGQTCGTGCGNNKQLVKPSTRYRVRIISSTSLSYVGLALEGHNMTVFEVDGTYVEPLPVTSLEMGVGQRYSVLIETMDNPTQSDWYWRLRTMWRPTRVNGSALWSYDPSTSSDPFTRSSIGQEPTPVGLNETVPLPDEVFGWVSGSNPNHCMFLLQPTKPQLTLWILNAQQMVDMQGFRWSINGQLNNSTLPNVPYLIQLYNETEDKRMPNYTTALQNGGYDIGSNTYPAKLGEVLDIVIQNRAGPTSGMVEAHPFHTHGAKYWDMGYGPGNFSYTALNTSRASMKGSPYLRDTSVVYSGPGESYNSSVIDDDGPGGWRLFRIKVSDPGAWLIHCHITAHQIMGMQALFMYGAEDLPAIPDSLLAEYLTYGGGSDSFDSHTYVPTSYFETMASLRIRDKGEVDE</sequence>
<feature type="domain" description="Plastocyanin-like" evidence="14">
    <location>
        <begin position="402"/>
        <end position="561"/>
    </location>
</feature>
<dbReference type="GO" id="GO:0005507">
    <property type="term" value="F:copper ion binding"/>
    <property type="evidence" value="ECO:0007669"/>
    <property type="project" value="InterPro"/>
</dbReference>
<evidence type="ECO:0000256" key="3">
    <source>
        <dbReference type="ARBA" id="ARBA00004613"/>
    </source>
</evidence>
<accession>A0A4Q1BJ13</accession>
<dbReference type="Proteomes" id="UP000289152">
    <property type="component" value="Unassembled WGS sequence"/>
</dbReference>
<evidence type="ECO:0000313" key="16">
    <source>
        <dbReference type="EMBL" id="RXK37646.1"/>
    </source>
</evidence>
<dbReference type="PROSITE" id="PS00080">
    <property type="entry name" value="MULTICOPPER_OXIDASE2"/>
    <property type="match status" value="1"/>
</dbReference>
<evidence type="ECO:0000256" key="6">
    <source>
        <dbReference type="ARBA" id="ARBA00022525"/>
    </source>
</evidence>
<dbReference type="SUPFAM" id="SSF49503">
    <property type="entry name" value="Cupredoxins"/>
    <property type="match status" value="3"/>
</dbReference>
<feature type="chain" id="PRO_5020795928" description="laccase" evidence="12">
    <location>
        <begin position="24"/>
        <end position="614"/>
    </location>
</feature>
<feature type="signal peptide" evidence="12">
    <location>
        <begin position="1"/>
        <end position="23"/>
    </location>
</feature>
<keyword evidence="9" id="KW-0186">Copper</keyword>
<feature type="domain" description="Plastocyanin-like" evidence="13">
    <location>
        <begin position="158"/>
        <end position="300"/>
    </location>
</feature>
<name>A0A4Q1BJ13_TREME</name>
<comment type="similarity">
    <text evidence="4">Belongs to the multicopper oxidase family.</text>
</comment>
<dbReference type="VEuPathDB" id="FungiDB:TREMEDRAFT_63702"/>
<comment type="catalytic activity">
    <reaction evidence="1">
        <text>4 hydroquinone + O2 = 4 benzosemiquinone + 2 H2O</text>
        <dbReference type="Rhea" id="RHEA:11276"/>
        <dbReference type="ChEBI" id="CHEBI:15377"/>
        <dbReference type="ChEBI" id="CHEBI:15379"/>
        <dbReference type="ChEBI" id="CHEBI:17594"/>
        <dbReference type="ChEBI" id="CHEBI:17977"/>
        <dbReference type="EC" id="1.10.3.2"/>
    </reaction>
</comment>
<dbReference type="NCBIfam" id="TIGR03390">
    <property type="entry name" value="ascorbOXfungal"/>
    <property type="match status" value="1"/>
</dbReference>
<gene>
    <name evidence="16" type="ORF">M231_05058</name>
</gene>
<evidence type="ECO:0000259" key="14">
    <source>
        <dbReference type="Pfam" id="PF07731"/>
    </source>
</evidence>
<evidence type="ECO:0000256" key="4">
    <source>
        <dbReference type="ARBA" id="ARBA00010609"/>
    </source>
</evidence>
<dbReference type="InterPro" id="IPR001117">
    <property type="entry name" value="Cu-oxidase_2nd"/>
</dbReference>
<dbReference type="PROSITE" id="PS00079">
    <property type="entry name" value="MULTICOPPER_OXIDASE1"/>
    <property type="match status" value="1"/>
</dbReference>
<dbReference type="STRING" id="5217.A0A4Q1BJ13"/>
<evidence type="ECO:0000313" key="17">
    <source>
        <dbReference type="Proteomes" id="UP000289152"/>
    </source>
</evidence>
<dbReference type="InterPro" id="IPR011707">
    <property type="entry name" value="Cu-oxidase-like_N"/>
</dbReference>
<dbReference type="CDD" id="cd13847">
    <property type="entry name" value="CuRO_1_AAO_like_2"/>
    <property type="match status" value="1"/>
</dbReference>
<evidence type="ECO:0000256" key="5">
    <source>
        <dbReference type="ARBA" id="ARBA00012297"/>
    </source>
</evidence>
<proteinExistence type="inferred from homology"/>
<keyword evidence="12" id="KW-0732">Signal</keyword>
<evidence type="ECO:0000259" key="13">
    <source>
        <dbReference type="Pfam" id="PF00394"/>
    </source>
</evidence>
<evidence type="ECO:0000256" key="12">
    <source>
        <dbReference type="SAM" id="SignalP"/>
    </source>
</evidence>
<dbReference type="InParanoid" id="A0A4Q1BJ13"/>
<evidence type="ECO:0000256" key="8">
    <source>
        <dbReference type="ARBA" id="ARBA00023002"/>
    </source>
</evidence>
<keyword evidence="7" id="KW-0479">Metal-binding</keyword>
<keyword evidence="17" id="KW-1185">Reference proteome</keyword>
<dbReference type="CDD" id="cd13895">
    <property type="entry name" value="CuRO_3_AAO_like_2"/>
    <property type="match status" value="1"/>
</dbReference>
<dbReference type="OrthoDB" id="2121828at2759"/>
<evidence type="ECO:0000256" key="10">
    <source>
        <dbReference type="ARBA" id="ARBA00023157"/>
    </source>
</evidence>
<dbReference type="Gene3D" id="2.60.40.420">
    <property type="entry name" value="Cupredoxins - blue copper proteins"/>
    <property type="match status" value="3"/>
</dbReference>
<dbReference type="GO" id="GO:0052716">
    <property type="term" value="F:hydroquinone:oxygen oxidoreductase activity"/>
    <property type="evidence" value="ECO:0007669"/>
    <property type="project" value="UniProtKB-EC"/>
</dbReference>
<comment type="cofactor">
    <cofactor evidence="2">
        <name>Cu cation</name>
        <dbReference type="ChEBI" id="CHEBI:23378"/>
    </cofactor>
</comment>
<dbReference type="PANTHER" id="PTHR11709:SF394">
    <property type="entry name" value="FI03373P-RELATED"/>
    <property type="match status" value="1"/>
</dbReference>
<dbReference type="GO" id="GO:0005576">
    <property type="term" value="C:extracellular region"/>
    <property type="evidence" value="ECO:0007669"/>
    <property type="project" value="UniProtKB-SubCell"/>
</dbReference>
<comment type="subcellular location">
    <subcellularLocation>
        <location evidence="3">Secreted</location>
    </subcellularLocation>
</comment>
<evidence type="ECO:0000256" key="1">
    <source>
        <dbReference type="ARBA" id="ARBA00000349"/>
    </source>
</evidence>
<dbReference type="InterPro" id="IPR002355">
    <property type="entry name" value="Cu_oxidase_Cu_BS"/>
</dbReference>
<dbReference type="PANTHER" id="PTHR11709">
    <property type="entry name" value="MULTI-COPPER OXIDASE"/>
    <property type="match status" value="1"/>
</dbReference>
<dbReference type="EMBL" id="SDIL01000063">
    <property type="protein sequence ID" value="RXK37646.1"/>
    <property type="molecule type" value="Genomic_DNA"/>
</dbReference>
<dbReference type="InterPro" id="IPR045087">
    <property type="entry name" value="Cu-oxidase_fam"/>
</dbReference>
<evidence type="ECO:0000256" key="2">
    <source>
        <dbReference type="ARBA" id="ARBA00001935"/>
    </source>
</evidence>
<organism evidence="16 17">
    <name type="scientific">Tremella mesenterica</name>
    <name type="common">Jelly fungus</name>
    <dbReference type="NCBI Taxonomy" id="5217"/>
    <lineage>
        <taxon>Eukaryota</taxon>
        <taxon>Fungi</taxon>
        <taxon>Dikarya</taxon>
        <taxon>Basidiomycota</taxon>
        <taxon>Agaricomycotina</taxon>
        <taxon>Tremellomycetes</taxon>
        <taxon>Tremellales</taxon>
        <taxon>Tremellaceae</taxon>
        <taxon>Tremella</taxon>
    </lineage>
</organism>
<keyword evidence="8" id="KW-0560">Oxidoreductase</keyword>
<dbReference type="InterPro" id="IPR011706">
    <property type="entry name" value="Cu-oxidase_C"/>
</dbReference>
<dbReference type="Pfam" id="PF07732">
    <property type="entry name" value="Cu-oxidase_3"/>
    <property type="match status" value="1"/>
</dbReference>
<comment type="caution">
    <text evidence="16">The sequence shown here is derived from an EMBL/GenBank/DDBJ whole genome shotgun (WGS) entry which is preliminary data.</text>
</comment>
<keyword evidence="6" id="KW-0964">Secreted</keyword>
<reference evidence="16 17" key="1">
    <citation type="submission" date="2016-06" db="EMBL/GenBank/DDBJ databases">
        <title>Evolution of pathogenesis and genome organization in the Tremellales.</title>
        <authorList>
            <person name="Cuomo C."/>
            <person name="Litvintseva A."/>
            <person name="Heitman J."/>
            <person name="Chen Y."/>
            <person name="Sun S."/>
            <person name="Springer D."/>
            <person name="Dromer F."/>
            <person name="Young S."/>
            <person name="Zeng Q."/>
            <person name="Chapman S."/>
            <person name="Gujja S."/>
            <person name="Saif S."/>
            <person name="Birren B."/>
        </authorList>
    </citation>
    <scope>NUCLEOTIDE SEQUENCE [LARGE SCALE GENOMIC DNA]</scope>
    <source>
        <strain evidence="16 17">ATCC 28783</strain>
    </source>
</reference>
<evidence type="ECO:0000256" key="7">
    <source>
        <dbReference type="ARBA" id="ARBA00022723"/>
    </source>
</evidence>
<keyword evidence="10" id="KW-1015">Disulfide bond</keyword>
<protein>
    <recommendedName>
        <fullName evidence="5">laccase</fullName>
        <ecNumber evidence="5">1.10.3.2</ecNumber>
    </recommendedName>
</protein>
<dbReference type="EC" id="1.10.3.2" evidence="5"/>
<dbReference type="InterPro" id="IPR008972">
    <property type="entry name" value="Cupredoxin"/>
</dbReference>